<evidence type="ECO:0000313" key="2">
    <source>
        <dbReference type="EMBL" id="KAK6978071.1"/>
    </source>
</evidence>
<dbReference type="EMBL" id="JAWWNJ010000162">
    <property type="protein sequence ID" value="KAK6978071.1"/>
    <property type="molecule type" value="Genomic_DNA"/>
</dbReference>
<feature type="compositionally biased region" description="Basic residues" evidence="1">
    <location>
        <begin position="1"/>
        <end position="10"/>
    </location>
</feature>
<proteinExistence type="predicted"/>
<reference evidence="2 3" key="1">
    <citation type="journal article" date="2024" name="J Genomics">
        <title>Draft genome sequencing and assembly of Favolaschia claudopus CIRM-BRFM 2984 isolated from oak limbs.</title>
        <authorList>
            <person name="Navarro D."/>
            <person name="Drula E."/>
            <person name="Chaduli D."/>
            <person name="Cazenave R."/>
            <person name="Ahrendt S."/>
            <person name="Wang J."/>
            <person name="Lipzen A."/>
            <person name="Daum C."/>
            <person name="Barry K."/>
            <person name="Grigoriev I.V."/>
            <person name="Favel A."/>
            <person name="Rosso M.N."/>
            <person name="Martin F."/>
        </authorList>
    </citation>
    <scope>NUCLEOTIDE SEQUENCE [LARGE SCALE GENOMIC DNA]</scope>
    <source>
        <strain evidence="2 3">CIRM-BRFM 2984</strain>
    </source>
</reference>
<keyword evidence="3" id="KW-1185">Reference proteome</keyword>
<dbReference type="AlphaFoldDB" id="A0AAV9ZD37"/>
<organism evidence="2 3">
    <name type="scientific">Favolaschia claudopus</name>
    <dbReference type="NCBI Taxonomy" id="2862362"/>
    <lineage>
        <taxon>Eukaryota</taxon>
        <taxon>Fungi</taxon>
        <taxon>Dikarya</taxon>
        <taxon>Basidiomycota</taxon>
        <taxon>Agaricomycotina</taxon>
        <taxon>Agaricomycetes</taxon>
        <taxon>Agaricomycetidae</taxon>
        <taxon>Agaricales</taxon>
        <taxon>Marasmiineae</taxon>
        <taxon>Mycenaceae</taxon>
        <taxon>Favolaschia</taxon>
    </lineage>
</organism>
<feature type="compositionally biased region" description="Acidic residues" evidence="1">
    <location>
        <begin position="84"/>
        <end position="93"/>
    </location>
</feature>
<evidence type="ECO:0000313" key="3">
    <source>
        <dbReference type="Proteomes" id="UP001362999"/>
    </source>
</evidence>
<feature type="region of interest" description="Disordered" evidence="1">
    <location>
        <begin position="1"/>
        <end position="31"/>
    </location>
</feature>
<sequence length="305" mass="34233">MKGGKRKARKKSSDNDADYIPRALTSEEVKAERKRACGRKYYAQHPEYKEAKRLRMQIIRQGRKLARRRWDPPKPSGYAADADERLDEEEDGYEASITAPTPCMGPSPTVSEIVGESYNGQLPTLWQKKLDEIQARERGEAGEREESEVEKQLREKETIASHVLSSLYKVRRLQILKFFLHEEAPLQTSVMAQPPTPSFAALAATSPLPPSSPPPLSTPDLDFAPRAAGTGDWTSSPMTSLPIATPSPVPPPRRRQADPHGGRKPLPRWKTPEYDGPDEMPPFQPRDLFSDFLKARQADRRAGRG</sequence>
<feature type="region of interest" description="Disordered" evidence="1">
    <location>
        <begin position="63"/>
        <end position="114"/>
    </location>
</feature>
<comment type="caution">
    <text evidence="2">The sequence shown here is derived from an EMBL/GenBank/DDBJ whole genome shotgun (WGS) entry which is preliminary data.</text>
</comment>
<accession>A0AAV9ZD37</accession>
<feature type="region of interest" description="Disordered" evidence="1">
    <location>
        <begin position="201"/>
        <end position="287"/>
    </location>
</feature>
<protein>
    <submittedName>
        <fullName evidence="2">Uncharacterized protein</fullName>
    </submittedName>
</protein>
<evidence type="ECO:0000256" key="1">
    <source>
        <dbReference type="SAM" id="MobiDB-lite"/>
    </source>
</evidence>
<dbReference type="Proteomes" id="UP001362999">
    <property type="component" value="Unassembled WGS sequence"/>
</dbReference>
<gene>
    <name evidence="2" type="ORF">R3P38DRAFT_3236164</name>
</gene>
<name>A0AAV9ZD37_9AGAR</name>
<feature type="compositionally biased region" description="Pro residues" evidence="1">
    <location>
        <begin position="207"/>
        <end position="217"/>
    </location>
</feature>